<evidence type="ECO:0000259" key="2">
    <source>
        <dbReference type="Pfam" id="PF03972"/>
    </source>
</evidence>
<dbReference type="Gene3D" id="1.10.4100.10">
    <property type="entry name" value="2-methylcitrate dehydratase PrpD"/>
    <property type="match status" value="1"/>
</dbReference>
<dbReference type="InterPro" id="IPR045337">
    <property type="entry name" value="MmgE_PrpD_C"/>
</dbReference>
<dbReference type="Pfam" id="PF03972">
    <property type="entry name" value="MmgE_PrpD_N"/>
    <property type="match status" value="1"/>
</dbReference>
<feature type="domain" description="MmgE/PrpD C-terminal" evidence="3">
    <location>
        <begin position="261"/>
        <end position="412"/>
    </location>
</feature>
<organism evidence="4 5">
    <name type="scientific">Prauserella marina</name>
    <dbReference type="NCBI Taxonomy" id="530584"/>
    <lineage>
        <taxon>Bacteria</taxon>
        <taxon>Bacillati</taxon>
        <taxon>Actinomycetota</taxon>
        <taxon>Actinomycetes</taxon>
        <taxon>Pseudonocardiales</taxon>
        <taxon>Pseudonocardiaceae</taxon>
        <taxon>Prauserella</taxon>
    </lineage>
</organism>
<dbReference type="SUPFAM" id="SSF103378">
    <property type="entry name" value="2-methylcitrate dehydratase PrpD"/>
    <property type="match status" value="1"/>
</dbReference>
<dbReference type="AlphaFoldDB" id="A0A222VQW1"/>
<evidence type="ECO:0000313" key="4">
    <source>
        <dbReference type="EMBL" id="SDC99195.1"/>
    </source>
</evidence>
<keyword evidence="5" id="KW-1185">Reference proteome</keyword>
<dbReference type="KEGG" id="pmad:BAY61_15160"/>
<accession>A0A222VQW1</accession>
<name>A0A222VQW1_9PSEU</name>
<dbReference type="InterPro" id="IPR005656">
    <property type="entry name" value="MmgE_PrpD"/>
</dbReference>
<dbReference type="PANTHER" id="PTHR16943">
    <property type="entry name" value="2-METHYLCITRATE DEHYDRATASE-RELATED"/>
    <property type="match status" value="1"/>
</dbReference>
<evidence type="ECO:0000256" key="1">
    <source>
        <dbReference type="ARBA" id="ARBA00006174"/>
    </source>
</evidence>
<sequence length="447" mass="45039">METTTKWPAELAGMSWAGLSPSERETGTLLLRDALGIASAGATATGIQPSLDALRDQGSGSVPVPWTGLSLPPTQAALACSALIHAWDFDDTHDDAVVHTMAIALPSALAAGIHTRRGGSDILDGLVTGIQVLARLSLAIGPQKGMVRTSGLGSVAAAAAAARTMGLDAEGIGNAMALALPAAGSPHSRQVVADSAVNKRLQPGLAVQSGLTAAFLARAGVEGPSGWADGEYGLLAAAPGPAAAILREPGWEGARLSLKPYPACRYTHAAITAAAQATADLSPADISSITVHVPEGAAYALVSRPFERRGRPVIDAQFSIPWLVAAQLVTGKVDLTTIAGPDLLDDRIERAAALVTVHQDQRTTATMAPATVHVHTTGGAVSSATAPMTGSPLHPLGADALAAKTAACATVGGHDPAGVLAAVDTLTTRFAAFTADEVATSVAALGR</sequence>
<dbReference type="Pfam" id="PF19305">
    <property type="entry name" value="MmgE_PrpD_C"/>
    <property type="match status" value="1"/>
</dbReference>
<dbReference type="STRING" id="530584.SAMN05421630_10577"/>
<evidence type="ECO:0000313" key="5">
    <source>
        <dbReference type="Proteomes" id="UP000199494"/>
    </source>
</evidence>
<dbReference type="InterPro" id="IPR045336">
    <property type="entry name" value="MmgE_PrpD_N"/>
</dbReference>
<dbReference type="PANTHER" id="PTHR16943:SF8">
    <property type="entry name" value="2-METHYLCITRATE DEHYDRATASE"/>
    <property type="match status" value="1"/>
</dbReference>
<feature type="domain" description="MmgE/PrpD N-terminal" evidence="2">
    <location>
        <begin position="17"/>
        <end position="237"/>
    </location>
</feature>
<proteinExistence type="inferred from homology"/>
<dbReference type="InterPro" id="IPR042188">
    <property type="entry name" value="MmgE/PrpD_sf_2"/>
</dbReference>
<dbReference type="GO" id="GO:0016829">
    <property type="term" value="F:lyase activity"/>
    <property type="evidence" value="ECO:0007669"/>
    <property type="project" value="InterPro"/>
</dbReference>
<dbReference type="Gene3D" id="3.30.1330.120">
    <property type="entry name" value="2-methylcitrate dehydratase PrpD"/>
    <property type="match status" value="1"/>
</dbReference>
<evidence type="ECO:0000259" key="3">
    <source>
        <dbReference type="Pfam" id="PF19305"/>
    </source>
</evidence>
<dbReference type="InterPro" id="IPR036148">
    <property type="entry name" value="MmgE/PrpD_sf"/>
</dbReference>
<protein>
    <submittedName>
        <fullName evidence="4">2-methylcitrate dehydratase PrpD</fullName>
    </submittedName>
</protein>
<dbReference type="OrthoDB" id="9797528at2"/>
<reference evidence="4 5" key="1">
    <citation type="submission" date="2016-10" db="EMBL/GenBank/DDBJ databases">
        <authorList>
            <person name="de Groot N.N."/>
        </authorList>
    </citation>
    <scope>NUCLEOTIDE SEQUENCE [LARGE SCALE GENOMIC DNA]</scope>
    <source>
        <strain evidence="4 5">CGMCC 4.5506</strain>
    </source>
</reference>
<dbReference type="EMBL" id="FMZE01000005">
    <property type="protein sequence ID" value="SDC99195.1"/>
    <property type="molecule type" value="Genomic_DNA"/>
</dbReference>
<comment type="similarity">
    <text evidence="1">Belongs to the PrpD family.</text>
</comment>
<gene>
    <name evidence="4" type="ORF">SAMN05421630_10577</name>
</gene>
<dbReference type="Proteomes" id="UP000199494">
    <property type="component" value="Unassembled WGS sequence"/>
</dbReference>
<dbReference type="RefSeq" id="WP_091804223.1">
    <property type="nucleotide sequence ID" value="NZ_CP016353.1"/>
</dbReference>
<dbReference type="InterPro" id="IPR042183">
    <property type="entry name" value="MmgE/PrpD_sf_1"/>
</dbReference>